<evidence type="ECO:0000256" key="12">
    <source>
        <dbReference type="PIRSR" id="PIRSR005461-1"/>
    </source>
</evidence>
<evidence type="ECO:0000256" key="13">
    <source>
        <dbReference type="SAM" id="MobiDB-lite"/>
    </source>
</evidence>
<dbReference type="EMBL" id="LAJY01000258">
    <property type="protein sequence ID" value="KJV09558.1"/>
    <property type="molecule type" value="Genomic_DNA"/>
</dbReference>
<feature type="binding site" evidence="11">
    <location>
        <position position="87"/>
    </location>
    <ligand>
        <name>S-adenosyl-L-methionine</name>
        <dbReference type="ChEBI" id="CHEBI:59789"/>
    </ligand>
</feature>
<keyword evidence="4 11" id="KW-0949">S-adenosyl-L-methionine</keyword>
<dbReference type="Gene3D" id="3.40.50.150">
    <property type="entry name" value="Vaccinia Virus protein VP39"/>
    <property type="match status" value="1"/>
</dbReference>
<organism evidence="15 16">
    <name type="scientific">Elstera litoralis</name>
    <dbReference type="NCBI Taxonomy" id="552518"/>
    <lineage>
        <taxon>Bacteria</taxon>
        <taxon>Pseudomonadati</taxon>
        <taxon>Pseudomonadota</taxon>
        <taxon>Alphaproteobacteria</taxon>
        <taxon>Rhodospirillales</taxon>
        <taxon>Rhodospirillaceae</taxon>
        <taxon>Elstera</taxon>
    </lineage>
</organism>
<reference evidence="15 16" key="1">
    <citation type="submission" date="2015-03" db="EMBL/GenBank/DDBJ databases">
        <title>Draft genome sequence of Elstera litoralis.</title>
        <authorList>
            <person name="Rahalkar M.C."/>
            <person name="Dhakephalkar P.K."/>
            <person name="Pore S.D."/>
            <person name="Arora P."/>
            <person name="Kapse N.G."/>
            <person name="Pandit P.S."/>
        </authorList>
    </citation>
    <scope>NUCLEOTIDE SEQUENCE [LARGE SCALE GENOMIC DNA]</scope>
    <source>
        <strain evidence="15 16">Dia-1</strain>
    </source>
</reference>
<comment type="caution">
    <text evidence="15">The sequence shown here is derived from an EMBL/GenBank/DDBJ whole genome shotgun (WGS) entry which is preliminary data.</text>
</comment>
<feature type="binding site" evidence="11">
    <location>
        <position position="126"/>
    </location>
    <ligand>
        <name>S-adenosyl-L-methionine</name>
        <dbReference type="ChEBI" id="CHEBI:59789"/>
    </ligand>
</feature>
<name>A0A0F3ISN7_9PROT</name>
<dbReference type="AlphaFoldDB" id="A0A0F3ISN7"/>
<evidence type="ECO:0000313" key="16">
    <source>
        <dbReference type="Proteomes" id="UP000033774"/>
    </source>
</evidence>
<evidence type="ECO:0000256" key="10">
    <source>
        <dbReference type="ARBA" id="ARBA00048970"/>
    </source>
</evidence>
<dbReference type="OrthoDB" id="9790080at2"/>
<dbReference type="SUPFAM" id="SSF53335">
    <property type="entry name" value="S-adenosyl-L-methionine-dependent methyltransferases"/>
    <property type="match status" value="1"/>
</dbReference>
<keyword evidence="3 11" id="KW-0808">Transferase</keyword>
<keyword evidence="1 11" id="KW-0698">rRNA processing</keyword>
<evidence type="ECO:0000256" key="3">
    <source>
        <dbReference type="ARBA" id="ARBA00022679"/>
    </source>
</evidence>
<dbReference type="HAMAP" id="MF_01547">
    <property type="entry name" value="RNA_methyltr_E"/>
    <property type="match status" value="1"/>
</dbReference>
<gene>
    <name evidence="11" type="primary">rlmE</name>
    <name evidence="11" type="synonym">ftsJ</name>
    <name evidence="11" type="synonym">rrmJ</name>
    <name evidence="15" type="ORF">VZ95_10750</name>
</gene>
<evidence type="ECO:0000256" key="7">
    <source>
        <dbReference type="ARBA" id="ARBA00041129"/>
    </source>
</evidence>
<feature type="binding site" evidence="11">
    <location>
        <position position="110"/>
    </location>
    <ligand>
        <name>S-adenosyl-L-methionine</name>
        <dbReference type="ChEBI" id="CHEBI:59789"/>
    </ligand>
</feature>
<feature type="domain" description="Ribosomal RNA methyltransferase FtsJ" evidence="14">
    <location>
        <begin position="55"/>
        <end position="233"/>
    </location>
</feature>
<evidence type="ECO:0000256" key="4">
    <source>
        <dbReference type="ARBA" id="ARBA00022691"/>
    </source>
</evidence>
<dbReference type="InterPro" id="IPR029063">
    <property type="entry name" value="SAM-dependent_MTases_sf"/>
</dbReference>
<protein>
    <recommendedName>
        <fullName evidence="7 11">Ribosomal RNA large subunit methyltransferase E</fullName>
        <ecNumber evidence="6 11">2.1.1.166</ecNumber>
    </recommendedName>
    <alternativeName>
        <fullName evidence="9 11">23S rRNA Um2552 methyltransferase</fullName>
    </alternativeName>
    <alternativeName>
        <fullName evidence="8 11">rRNA (uridine-2'-O-)-methyltransferase</fullName>
    </alternativeName>
</protein>
<dbReference type="Proteomes" id="UP000033774">
    <property type="component" value="Unassembled WGS sequence"/>
</dbReference>
<dbReference type="InterPro" id="IPR015507">
    <property type="entry name" value="rRNA-MeTfrase_E"/>
</dbReference>
<dbReference type="InterPro" id="IPR002877">
    <property type="entry name" value="RNA_MeTrfase_FtsJ_dom"/>
</dbReference>
<evidence type="ECO:0000256" key="1">
    <source>
        <dbReference type="ARBA" id="ARBA00022552"/>
    </source>
</evidence>
<evidence type="ECO:0000256" key="5">
    <source>
        <dbReference type="ARBA" id="ARBA00037569"/>
    </source>
</evidence>
<evidence type="ECO:0000256" key="9">
    <source>
        <dbReference type="ARBA" id="ARBA00042745"/>
    </source>
</evidence>
<feature type="binding site" evidence="11">
    <location>
        <position position="89"/>
    </location>
    <ligand>
        <name>S-adenosyl-L-methionine</name>
        <dbReference type="ChEBI" id="CHEBI:59789"/>
    </ligand>
</feature>
<evidence type="ECO:0000256" key="11">
    <source>
        <dbReference type="HAMAP-Rule" id="MF_01547"/>
    </source>
</evidence>
<comment type="function">
    <text evidence="5 11">Specifically methylates the uridine in position 2552 of 23S rRNA at the 2'-O position of the ribose in the fully assembled 50S ribosomal subunit.</text>
</comment>
<feature type="region of interest" description="Disordered" evidence="13">
    <location>
        <begin position="1"/>
        <end position="25"/>
    </location>
</feature>
<dbReference type="PIRSF" id="PIRSF005461">
    <property type="entry name" value="23S_rRNA_mtase"/>
    <property type="match status" value="1"/>
</dbReference>
<keyword evidence="2 11" id="KW-0489">Methyltransferase</keyword>
<proteinExistence type="inferred from homology"/>
<comment type="similarity">
    <text evidence="11">Belongs to the class I-like SAM-binding methyltransferase superfamily. RNA methyltransferase RlmE family.</text>
</comment>
<dbReference type="Pfam" id="PF01728">
    <property type="entry name" value="FtsJ"/>
    <property type="match status" value="1"/>
</dbReference>
<keyword evidence="16" id="KW-1185">Reference proteome</keyword>
<evidence type="ECO:0000259" key="14">
    <source>
        <dbReference type="Pfam" id="PF01728"/>
    </source>
</evidence>
<feature type="binding site" evidence="11">
    <location>
        <position position="150"/>
    </location>
    <ligand>
        <name>S-adenosyl-L-methionine</name>
        <dbReference type="ChEBI" id="CHEBI:59789"/>
    </ligand>
</feature>
<dbReference type="InterPro" id="IPR050082">
    <property type="entry name" value="RNA_methyltr_RlmE"/>
</dbReference>
<feature type="compositionally biased region" description="Gly residues" evidence="13">
    <location>
        <begin position="1"/>
        <end position="16"/>
    </location>
</feature>
<dbReference type="PATRIC" id="fig|552518.3.peg.1589"/>
<evidence type="ECO:0000256" key="2">
    <source>
        <dbReference type="ARBA" id="ARBA00022603"/>
    </source>
</evidence>
<comment type="subcellular location">
    <subcellularLocation>
        <location evidence="11">Cytoplasm</location>
    </subcellularLocation>
</comment>
<keyword evidence="11" id="KW-0963">Cytoplasm</keyword>
<dbReference type="GO" id="GO:0005737">
    <property type="term" value="C:cytoplasm"/>
    <property type="evidence" value="ECO:0007669"/>
    <property type="project" value="UniProtKB-SubCell"/>
</dbReference>
<sequence>MTQKGSGDGNNGGGGGRRQKSVRVKTAHKRSLSSTLWLQRQLNDPYVAEAKRLGYRSRAAFKLVQLDEKYHLLGPGKRVVDLGAAPGGWTQVAVARVGSEQGRGCVVGLDILPMDPIPGASLMQADFLDPAAPDKLRDLLGGGADLVMSDMAAPTTGHTKTDHLRVIGLAETALQFALEVLEPGGAFVAKVFQGGSEKELLDPLKKHFAVVRHAKPAASRADSSEMYVVATGFRRVT</sequence>
<evidence type="ECO:0000256" key="8">
    <source>
        <dbReference type="ARBA" id="ARBA00041995"/>
    </source>
</evidence>
<evidence type="ECO:0000313" key="15">
    <source>
        <dbReference type="EMBL" id="KJV09558.1"/>
    </source>
</evidence>
<dbReference type="EC" id="2.1.1.166" evidence="6 11"/>
<evidence type="ECO:0000256" key="6">
    <source>
        <dbReference type="ARBA" id="ARBA00038861"/>
    </source>
</evidence>
<dbReference type="GO" id="GO:0008650">
    <property type="term" value="F:rRNA (uridine-2'-O-)-methyltransferase activity"/>
    <property type="evidence" value="ECO:0007669"/>
    <property type="project" value="UniProtKB-UniRule"/>
</dbReference>
<accession>A0A0F3ISN7</accession>
<feature type="active site" description="Proton acceptor" evidence="11 12">
    <location>
        <position position="190"/>
    </location>
</feature>
<dbReference type="PANTHER" id="PTHR10920:SF18">
    <property type="entry name" value="RRNA METHYLTRANSFERASE 2, MITOCHONDRIAL"/>
    <property type="match status" value="1"/>
</dbReference>
<comment type="catalytic activity">
    <reaction evidence="10 11">
        <text>uridine(2552) in 23S rRNA + S-adenosyl-L-methionine = 2'-O-methyluridine(2552) in 23S rRNA + S-adenosyl-L-homocysteine + H(+)</text>
        <dbReference type="Rhea" id="RHEA:42720"/>
        <dbReference type="Rhea" id="RHEA-COMP:10202"/>
        <dbReference type="Rhea" id="RHEA-COMP:10203"/>
        <dbReference type="ChEBI" id="CHEBI:15378"/>
        <dbReference type="ChEBI" id="CHEBI:57856"/>
        <dbReference type="ChEBI" id="CHEBI:59789"/>
        <dbReference type="ChEBI" id="CHEBI:65315"/>
        <dbReference type="ChEBI" id="CHEBI:74478"/>
        <dbReference type="EC" id="2.1.1.166"/>
    </reaction>
</comment>
<dbReference type="RefSeq" id="WP_045775835.1">
    <property type="nucleotide sequence ID" value="NZ_LAJY01000258.1"/>
</dbReference>
<dbReference type="PANTHER" id="PTHR10920">
    <property type="entry name" value="RIBOSOMAL RNA METHYLTRANSFERASE"/>
    <property type="match status" value="1"/>
</dbReference>